<organism evidence="2 3">
    <name type="scientific">Vitrella brassicaformis (strain CCMP3155)</name>
    <dbReference type="NCBI Taxonomy" id="1169540"/>
    <lineage>
        <taxon>Eukaryota</taxon>
        <taxon>Sar</taxon>
        <taxon>Alveolata</taxon>
        <taxon>Colpodellida</taxon>
        <taxon>Vitrellaceae</taxon>
        <taxon>Vitrella</taxon>
    </lineage>
</organism>
<protein>
    <submittedName>
        <fullName evidence="2">Uncharacterized protein</fullName>
    </submittedName>
</protein>
<evidence type="ECO:0000313" key="3">
    <source>
        <dbReference type="Proteomes" id="UP000041254"/>
    </source>
</evidence>
<sequence>MAASSPSPAAGSADLRRPQRSSADEEDKMDTTTALTTTSGETCPLGVETVPHISNDEDRISDDMECVRSDLRRFLCQWNDQFLYGCVQMSPPLFFHAARRYQEGTRVWMVTDKRPPGEQKWVTAEVYRTEETDGGVRLFMREVDGRHEKFEALVPYQADLSLHDQREHESFRFVCKAPGDGSRAGWQHPLFNVPQDVQREVLFPLLGDDLAISLAHLRRTCRLGNQRVSADISSIIDHQLIDKGIQRIISYDLTATNLLLRLLCFIDNGSDWAVWGPIINVAKHHGRVRDLPMTVTSNDVEGVGSRRLFDSRIEALRQLSLIGRHLYQSDNSSLRVERIDNEERLSGRPLPIRAVRTLDFEYASVHDAVLHRTCHGGPGMSMVASKSSHDFRNVRHYTRMWVLATQPPPIWNRHTVSTGSHTAFGYSHRMIVLHGDQPDDHFEAHIIVHRYDSYTSATLFSTERPVEGREGAARFPLTVQVAREVMGADAQVVFGNQLAVF</sequence>
<evidence type="ECO:0000313" key="2">
    <source>
        <dbReference type="EMBL" id="CEM23729.1"/>
    </source>
</evidence>
<dbReference type="InParanoid" id="A0A0G4G5A9"/>
<dbReference type="VEuPathDB" id="CryptoDB:Vbra_17085"/>
<gene>
    <name evidence="2" type="ORF">Vbra_17085</name>
</gene>
<evidence type="ECO:0000256" key="1">
    <source>
        <dbReference type="SAM" id="MobiDB-lite"/>
    </source>
</evidence>
<dbReference type="Proteomes" id="UP000041254">
    <property type="component" value="Unassembled WGS sequence"/>
</dbReference>
<dbReference type="EMBL" id="CDMY01000571">
    <property type="protein sequence ID" value="CEM23729.1"/>
    <property type="molecule type" value="Genomic_DNA"/>
</dbReference>
<feature type="compositionally biased region" description="Low complexity" evidence="1">
    <location>
        <begin position="1"/>
        <end position="13"/>
    </location>
</feature>
<proteinExistence type="predicted"/>
<dbReference type="PhylomeDB" id="A0A0G4G5A9"/>
<reference evidence="2 3" key="1">
    <citation type="submission" date="2014-11" db="EMBL/GenBank/DDBJ databases">
        <authorList>
            <person name="Zhu J."/>
            <person name="Qi W."/>
            <person name="Song R."/>
        </authorList>
    </citation>
    <scope>NUCLEOTIDE SEQUENCE [LARGE SCALE GENOMIC DNA]</scope>
</reference>
<keyword evidence="3" id="KW-1185">Reference proteome</keyword>
<feature type="compositionally biased region" description="Low complexity" evidence="1">
    <location>
        <begin position="31"/>
        <end position="42"/>
    </location>
</feature>
<dbReference type="AlphaFoldDB" id="A0A0G4G5A9"/>
<feature type="region of interest" description="Disordered" evidence="1">
    <location>
        <begin position="1"/>
        <end position="44"/>
    </location>
</feature>
<accession>A0A0G4G5A9</accession>
<name>A0A0G4G5A9_VITBC</name>